<protein>
    <submittedName>
        <fullName evidence="2">Uncharacterized protein</fullName>
    </submittedName>
</protein>
<feature type="transmembrane region" description="Helical" evidence="1">
    <location>
        <begin position="61"/>
        <end position="82"/>
    </location>
</feature>
<keyword evidence="1" id="KW-0472">Membrane</keyword>
<dbReference type="OrthoDB" id="10340696at2759"/>
<dbReference type="Gene3D" id="1.20.1070.10">
    <property type="entry name" value="Rhodopsin 7-helix transmembrane proteins"/>
    <property type="match status" value="1"/>
</dbReference>
<dbReference type="Proteomes" id="UP000663891">
    <property type="component" value="Unassembled WGS sequence"/>
</dbReference>
<keyword evidence="1" id="KW-1133">Transmembrane helix</keyword>
<organism evidence="2 3">
    <name type="scientific">Adineta steineri</name>
    <dbReference type="NCBI Taxonomy" id="433720"/>
    <lineage>
        <taxon>Eukaryota</taxon>
        <taxon>Metazoa</taxon>
        <taxon>Spiralia</taxon>
        <taxon>Gnathifera</taxon>
        <taxon>Rotifera</taxon>
        <taxon>Eurotatoria</taxon>
        <taxon>Bdelloidea</taxon>
        <taxon>Adinetida</taxon>
        <taxon>Adinetidae</taxon>
        <taxon>Adineta</taxon>
    </lineage>
</organism>
<sequence>MVVFIPFYPIGKDSRTFCILRAYLTAVSTTLLTSSFLLQALSRLFHTVFPMNRRCLLTWKFHYFLIAVQWMMGFLTPITILINHENIIYRTGKGGHLYENEEAFTIQTNGAITFILINKEYDTMFEDLPDEILMIIFRYSGDTYTILTTYLGLNQRINRILIDKHLHLLTNFLYTKYNSDYYDSEIFQNASQQLLMINSNIDKTKLDEIFRPLIPFHIRQTYIQQGQEFQLLTEQHNSIRQNLSNDEKRQVDCEVKVQFWNLNKLDRSIETFQNIKKLILKQGARCECEDGPGHFNLIIAVKYLLLVHISEPNFTSPISPHLLTQTFKALLVSNTNLLYNQDYVGYTGDPMDIWKLIDIIVFTISSLKCHFRDRNSSTLVNMKYYHEIVHFYLFIIQCQKQTHREQEKNMFLMLDYISNMNDNLLIQLTNTELLKMVVEETNFNDTEDNYWLETHLRQKVEYVVKTKQFHVIVYLAQSERIPWKKTFNEPKNFIRKFINAIILDPSGRRFLLQTMGTISLDLFFFKKQVFFLLLKKRERKLLEQLLQSSPEFINELDEDENDALLYTCLKISGLRHRIIELLIKMGSNMERRNSQGLLSVEINLHRLKFDYVSIGEINPATIEEDPIFQLVSKKNVVKNLTLTYDGSLEIVELFFALCPRLQHFELHYVITPFLPPLIRFILSKTNNNNRHLSSWSILQETVETEEILKMVIKNDQLFDDYKVEYFDNEIHVWW</sequence>
<evidence type="ECO:0000256" key="1">
    <source>
        <dbReference type="SAM" id="Phobius"/>
    </source>
</evidence>
<reference evidence="2" key="1">
    <citation type="submission" date="2021-02" db="EMBL/GenBank/DDBJ databases">
        <authorList>
            <person name="Nowell W R."/>
        </authorList>
    </citation>
    <scope>NUCLEOTIDE SEQUENCE</scope>
</reference>
<evidence type="ECO:0000313" key="3">
    <source>
        <dbReference type="Proteomes" id="UP000663891"/>
    </source>
</evidence>
<accession>A0A813Z0F3</accession>
<proteinExistence type="predicted"/>
<feature type="transmembrane region" description="Helical" evidence="1">
    <location>
        <begin position="20"/>
        <end position="41"/>
    </location>
</feature>
<name>A0A813Z0F3_9BILA</name>
<keyword evidence="1" id="KW-0812">Transmembrane</keyword>
<comment type="caution">
    <text evidence="2">The sequence shown here is derived from an EMBL/GenBank/DDBJ whole genome shotgun (WGS) entry which is preliminary data.</text>
</comment>
<dbReference type="AlphaFoldDB" id="A0A813Z0F3"/>
<gene>
    <name evidence="2" type="ORF">VCS650_LOCUS8815</name>
</gene>
<evidence type="ECO:0000313" key="2">
    <source>
        <dbReference type="EMBL" id="CAF0891742.1"/>
    </source>
</evidence>
<dbReference type="EMBL" id="CAJNON010000059">
    <property type="protein sequence ID" value="CAF0891742.1"/>
    <property type="molecule type" value="Genomic_DNA"/>
</dbReference>